<evidence type="ECO:0000313" key="1">
    <source>
        <dbReference type="Ensembl" id="ENSSHBP00005014592.1"/>
    </source>
</evidence>
<organism evidence="1 2">
    <name type="scientific">Strigops habroptila</name>
    <name type="common">Kakapo</name>
    <dbReference type="NCBI Taxonomy" id="2489341"/>
    <lineage>
        <taxon>Eukaryota</taxon>
        <taxon>Metazoa</taxon>
        <taxon>Chordata</taxon>
        <taxon>Craniata</taxon>
        <taxon>Vertebrata</taxon>
        <taxon>Euteleostomi</taxon>
        <taxon>Archelosauria</taxon>
        <taxon>Archosauria</taxon>
        <taxon>Dinosauria</taxon>
        <taxon>Saurischia</taxon>
        <taxon>Theropoda</taxon>
        <taxon>Coelurosauria</taxon>
        <taxon>Aves</taxon>
        <taxon>Neognathae</taxon>
        <taxon>Neoaves</taxon>
        <taxon>Telluraves</taxon>
        <taxon>Australaves</taxon>
        <taxon>Psittaciformes</taxon>
        <taxon>Psittacidae</taxon>
        <taxon>Strigops</taxon>
    </lineage>
</organism>
<name>A0A672UKR2_STRHB</name>
<dbReference type="AlphaFoldDB" id="A0A672UKR2"/>
<proteinExistence type="predicted"/>
<accession>A0A672UKR2</accession>
<keyword evidence="2" id="KW-1185">Reference proteome</keyword>
<dbReference type="Ensembl" id="ENSSHBT00005017535.1">
    <property type="protein sequence ID" value="ENSSHBP00005014592.1"/>
    <property type="gene ID" value="ENSSHBG00005012797.1"/>
</dbReference>
<reference evidence="1 2" key="1">
    <citation type="submission" date="2019-11" db="EMBL/GenBank/DDBJ databases">
        <title>Strigops habroptila (kakapo) genome, bStrHab1, primary haplotype, v2.</title>
        <authorList>
            <person name="Jarvis E.D."/>
            <person name="Howard J."/>
            <person name="Rhie A."/>
            <person name="Phillippy A."/>
            <person name="Korlach J."/>
            <person name="Digby A."/>
            <person name="Iorns D."/>
            <person name="Eason D."/>
            <person name="Robertson B."/>
            <person name="Raemaekers T."/>
            <person name="Howe K."/>
            <person name="Lewin H."/>
            <person name="Damas J."/>
            <person name="Hastie A."/>
            <person name="Tracey A."/>
            <person name="Chow W."/>
            <person name="Fedrigo O."/>
        </authorList>
    </citation>
    <scope>NUCLEOTIDE SEQUENCE [LARGE SCALE GENOMIC DNA]</scope>
</reference>
<sequence>MALRWLIQQNHNTNFIGFGAGPAGGEQALPTDNRRIQLMANIVGTLPRGRNTLNPFLCTSVGR</sequence>
<protein>
    <submittedName>
        <fullName evidence="1">Uncharacterized protein</fullName>
    </submittedName>
</protein>
<dbReference type="OMA" id="ANFAGFC"/>
<reference evidence="1" key="3">
    <citation type="submission" date="2025-09" db="UniProtKB">
        <authorList>
            <consortium name="Ensembl"/>
        </authorList>
    </citation>
    <scope>IDENTIFICATION</scope>
</reference>
<dbReference type="Proteomes" id="UP000472266">
    <property type="component" value="Chromosome 6"/>
</dbReference>
<dbReference type="InParanoid" id="A0A672UKR2"/>
<dbReference type="GeneTree" id="ENSGT01010000223933"/>
<reference evidence="1" key="2">
    <citation type="submission" date="2025-08" db="UniProtKB">
        <authorList>
            <consortium name="Ensembl"/>
        </authorList>
    </citation>
    <scope>IDENTIFICATION</scope>
</reference>
<evidence type="ECO:0000313" key="2">
    <source>
        <dbReference type="Proteomes" id="UP000472266"/>
    </source>
</evidence>